<keyword evidence="4" id="KW-1185">Reference proteome</keyword>
<evidence type="ECO:0000313" key="3">
    <source>
        <dbReference type="EMBL" id="ONK68104.1"/>
    </source>
</evidence>
<feature type="region of interest" description="Disordered" evidence="1">
    <location>
        <begin position="1"/>
        <end position="26"/>
    </location>
</feature>
<name>A0A5P1EQM0_ASPOF</name>
<proteinExistence type="predicted"/>
<dbReference type="Gramene" id="ONK68104">
    <property type="protein sequence ID" value="ONK68104"/>
    <property type="gene ID" value="A4U43_C05F7490"/>
</dbReference>
<dbReference type="AlphaFoldDB" id="A0A5P1EQM0"/>
<dbReference type="EMBL" id="CM007385">
    <property type="protein sequence ID" value="ONK68104.1"/>
    <property type="molecule type" value="Genomic_DNA"/>
</dbReference>
<gene>
    <name evidence="3" type="ORF">A4U43_C05F7490</name>
</gene>
<evidence type="ECO:0000256" key="2">
    <source>
        <dbReference type="SAM" id="Phobius"/>
    </source>
</evidence>
<keyword evidence="2" id="KW-0472">Membrane</keyword>
<feature type="transmembrane region" description="Helical" evidence="2">
    <location>
        <begin position="85"/>
        <end position="107"/>
    </location>
</feature>
<organism evidence="3 4">
    <name type="scientific">Asparagus officinalis</name>
    <name type="common">Garden asparagus</name>
    <dbReference type="NCBI Taxonomy" id="4686"/>
    <lineage>
        <taxon>Eukaryota</taxon>
        <taxon>Viridiplantae</taxon>
        <taxon>Streptophyta</taxon>
        <taxon>Embryophyta</taxon>
        <taxon>Tracheophyta</taxon>
        <taxon>Spermatophyta</taxon>
        <taxon>Magnoliopsida</taxon>
        <taxon>Liliopsida</taxon>
        <taxon>Asparagales</taxon>
        <taxon>Asparagaceae</taxon>
        <taxon>Asparagoideae</taxon>
        <taxon>Asparagus</taxon>
    </lineage>
</organism>
<dbReference type="Proteomes" id="UP000243459">
    <property type="component" value="Chromosome 5"/>
</dbReference>
<evidence type="ECO:0000313" key="4">
    <source>
        <dbReference type="Proteomes" id="UP000243459"/>
    </source>
</evidence>
<keyword evidence="2" id="KW-0812">Transmembrane</keyword>
<evidence type="ECO:0000256" key="1">
    <source>
        <dbReference type="SAM" id="MobiDB-lite"/>
    </source>
</evidence>
<accession>A0A5P1EQM0</accession>
<reference evidence="4" key="1">
    <citation type="journal article" date="2017" name="Nat. Commun.">
        <title>The asparagus genome sheds light on the origin and evolution of a young Y chromosome.</title>
        <authorList>
            <person name="Harkess A."/>
            <person name="Zhou J."/>
            <person name="Xu C."/>
            <person name="Bowers J.E."/>
            <person name="Van der Hulst R."/>
            <person name="Ayyampalayam S."/>
            <person name="Mercati F."/>
            <person name="Riccardi P."/>
            <person name="McKain M.R."/>
            <person name="Kakrana A."/>
            <person name="Tang H."/>
            <person name="Ray J."/>
            <person name="Groenendijk J."/>
            <person name="Arikit S."/>
            <person name="Mathioni S.M."/>
            <person name="Nakano M."/>
            <person name="Shan H."/>
            <person name="Telgmann-Rauber A."/>
            <person name="Kanno A."/>
            <person name="Yue Z."/>
            <person name="Chen H."/>
            <person name="Li W."/>
            <person name="Chen Y."/>
            <person name="Xu X."/>
            <person name="Zhang Y."/>
            <person name="Luo S."/>
            <person name="Chen H."/>
            <person name="Gao J."/>
            <person name="Mao Z."/>
            <person name="Pires J.C."/>
            <person name="Luo M."/>
            <person name="Kudrna D."/>
            <person name="Wing R.A."/>
            <person name="Meyers B.C."/>
            <person name="Yi K."/>
            <person name="Kong H."/>
            <person name="Lavrijsen P."/>
            <person name="Sunseri F."/>
            <person name="Falavigna A."/>
            <person name="Ye Y."/>
            <person name="Leebens-Mack J.H."/>
            <person name="Chen G."/>
        </authorList>
    </citation>
    <scope>NUCLEOTIDE SEQUENCE [LARGE SCALE GENOMIC DNA]</scope>
    <source>
        <strain evidence="4">cv. DH0086</strain>
    </source>
</reference>
<feature type="compositionally biased region" description="Polar residues" evidence="1">
    <location>
        <begin position="1"/>
        <end position="12"/>
    </location>
</feature>
<keyword evidence="2" id="KW-1133">Transmembrane helix</keyword>
<sequence length="123" mass="12941">MSNKPPSSSPSVQIPKPKLTIPGSRERKLTVRGQDNILNKVRVASEATAGDAVDGGGGIYRAGGGVLGASLVRVQTSTDLSREDVTIMSVLSIGVAMAVTMSVWPFITPLRFRVSAMAEDDEI</sequence>
<protein>
    <submittedName>
        <fullName evidence="3">Uncharacterized protein</fullName>
    </submittedName>
</protein>